<dbReference type="InterPro" id="IPR045303">
    <property type="entry name" value="ARID_HMGB9-like"/>
</dbReference>
<dbReference type="GO" id="GO:0003677">
    <property type="term" value="F:DNA binding"/>
    <property type="evidence" value="ECO:0007669"/>
    <property type="project" value="UniProtKB-UniRule"/>
</dbReference>
<keyword evidence="6" id="KW-1185">Reference proteome</keyword>
<dbReference type="AlphaFoldDB" id="A0A328E976"/>
<dbReference type="SMART" id="SM00398">
    <property type="entry name" value="HMG"/>
    <property type="match status" value="1"/>
</dbReference>
<accession>A0A328E976</accession>
<dbReference type="PANTHER" id="PTHR46691:SF3">
    <property type="entry name" value="HIGH MOBILITY GROUP B PROTEIN 15"/>
    <property type="match status" value="1"/>
</dbReference>
<feature type="compositionally biased region" description="Acidic residues" evidence="2">
    <location>
        <begin position="392"/>
        <end position="408"/>
    </location>
</feature>
<protein>
    <recommendedName>
        <fullName evidence="7">HMG box domain-containing protein</fullName>
    </recommendedName>
</protein>
<dbReference type="InterPro" id="IPR001606">
    <property type="entry name" value="ARID_dom"/>
</dbReference>
<dbReference type="PANTHER" id="PTHR46691">
    <property type="entry name" value="HIGH MOBILITY GROUP B PROTEIN 9"/>
    <property type="match status" value="1"/>
</dbReference>
<evidence type="ECO:0000256" key="1">
    <source>
        <dbReference type="PROSITE-ProRule" id="PRU00267"/>
    </source>
</evidence>
<organism evidence="5 6">
    <name type="scientific">Cuscuta australis</name>
    <dbReference type="NCBI Taxonomy" id="267555"/>
    <lineage>
        <taxon>Eukaryota</taxon>
        <taxon>Viridiplantae</taxon>
        <taxon>Streptophyta</taxon>
        <taxon>Embryophyta</taxon>
        <taxon>Tracheophyta</taxon>
        <taxon>Spermatophyta</taxon>
        <taxon>Magnoliopsida</taxon>
        <taxon>eudicotyledons</taxon>
        <taxon>Gunneridae</taxon>
        <taxon>Pentapetalae</taxon>
        <taxon>asterids</taxon>
        <taxon>lamiids</taxon>
        <taxon>Solanales</taxon>
        <taxon>Convolvulaceae</taxon>
        <taxon>Cuscuteae</taxon>
        <taxon>Cuscuta</taxon>
        <taxon>Cuscuta subgen. Grammica</taxon>
        <taxon>Cuscuta sect. Cleistogrammica</taxon>
    </lineage>
</organism>
<dbReference type="SMART" id="SM00501">
    <property type="entry name" value="BRIGHT"/>
    <property type="match status" value="1"/>
</dbReference>
<dbReference type="InterPro" id="IPR036910">
    <property type="entry name" value="HMG_box_dom_sf"/>
</dbReference>
<dbReference type="CDD" id="cd16872">
    <property type="entry name" value="ARID_HMGB9-like"/>
    <property type="match status" value="1"/>
</dbReference>
<dbReference type="PROSITE" id="PS51011">
    <property type="entry name" value="ARID"/>
    <property type="match status" value="1"/>
</dbReference>
<dbReference type="EMBL" id="NQVE01000015">
    <property type="protein sequence ID" value="RAL53896.1"/>
    <property type="molecule type" value="Genomic_DNA"/>
</dbReference>
<gene>
    <name evidence="5" type="ORF">DM860_004367</name>
</gene>
<dbReference type="Gene3D" id="1.10.30.10">
    <property type="entry name" value="High mobility group box domain"/>
    <property type="match status" value="1"/>
</dbReference>
<sequence>MFCSPSARCLIKVLCEMESYPTLEAKNNGGSNDNSPMPLREVHPPPRTYYPYPPPLASYQDVMASPQLFIDTLQKLHASLGTKFKIPVIGGKYLDLHRLFVEVTSRGGLSKVLGDKRWKEVTSIFSFPSSATNASFVLRKYYASLLHHYERIYFFNAKCWTPSADALKNVATITAPPTRLSETVTPVEVPLPQTVIAAKETVRPSEGSEVCGVIDGKFESGYLITVKIGSEEFKGVLYAPVDQVVQHNQDVSQMQVVIAKSNDNNTLGTVRRKRRKKCEIKRRDPLRPKPNRSGYNFFFQEQHGKLKPLFTGKDREISRMIGESWNKLNDSEKAIYQERAVKDKERYRLELEDYKERLRTGQVLSHDVLPLQHSPFILPTKDMNDSPSNDGGDNDDDDDDGDDDDDDESLSKSERSCLDDRKVDVKVAFDLEVAVETEVET</sequence>
<dbReference type="SMART" id="SM01014">
    <property type="entry name" value="ARID"/>
    <property type="match status" value="1"/>
</dbReference>
<evidence type="ECO:0000256" key="2">
    <source>
        <dbReference type="SAM" id="MobiDB-lite"/>
    </source>
</evidence>
<evidence type="ECO:0008006" key="7">
    <source>
        <dbReference type="Google" id="ProtNLM"/>
    </source>
</evidence>
<proteinExistence type="predicted"/>
<dbReference type="Gene3D" id="1.10.150.60">
    <property type="entry name" value="ARID DNA-binding domain"/>
    <property type="match status" value="1"/>
</dbReference>
<evidence type="ECO:0000313" key="5">
    <source>
        <dbReference type="EMBL" id="RAL53896.1"/>
    </source>
</evidence>
<dbReference type="Pfam" id="PF00505">
    <property type="entry name" value="HMG_box"/>
    <property type="match status" value="1"/>
</dbReference>
<feature type="domain" description="ARID" evidence="4">
    <location>
        <begin position="63"/>
        <end position="154"/>
    </location>
</feature>
<feature type="domain" description="HMG box" evidence="3">
    <location>
        <begin position="288"/>
        <end position="355"/>
    </location>
</feature>
<dbReference type="PROSITE" id="PS50118">
    <property type="entry name" value="HMG_BOX_2"/>
    <property type="match status" value="1"/>
</dbReference>
<evidence type="ECO:0000259" key="3">
    <source>
        <dbReference type="PROSITE" id="PS50118"/>
    </source>
</evidence>
<keyword evidence="1" id="KW-0238">DNA-binding</keyword>
<comment type="caution">
    <text evidence="5">The sequence shown here is derived from an EMBL/GenBank/DDBJ whole genome shotgun (WGS) entry which is preliminary data.</text>
</comment>
<feature type="region of interest" description="Disordered" evidence="2">
    <location>
        <begin position="375"/>
        <end position="416"/>
    </location>
</feature>
<dbReference type="InterPro" id="IPR036431">
    <property type="entry name" value="ARID_dom_sf"/>
</dbReference>
<dbReference type="SUPFAM" id="SSF46774">
    <property type="entry name" value="ARID-like"/>
    <property type="match status" value="1"/>
</dbReference>
<evidence type="ECO:0000313" key="6">
    <source>
        <dbReference type="Proteomes" id="UP000249390"/>
    </source>
</evidence>
<dbReference type="Pfam" id="PF01388">
    <property type="entry name" value="ARID"/>
    <property type="match status" value="1"/>
</dbReference>
<keyword evidence="1" id="KW-0539">Nucleus</keyword>
<dbReference type="CDD" id="cd22009">
    <property type="entry name" value="HMG-box_AtHMGB9-like"/>
    <property type="match status" value="1"/>
</dbReference>
<dbReference type="InterPro" id="IPR009071">
    <property type="entry name" value="HMG_box_dom"/>
</dbReference>
<reference evidence="5 6" key="1">
    <citation type="submission" date="2018-06" db="EMBL/GenBank/DDBJ databases">
        <title>The Genome of Cuscuta australis (Dodder) Provides Insight into the Evolution of Plant Parasitism.</title>
        <authorList>
            <person name="Liu H."/>
        </authorList>
    </citation>
    <scope>NUCLEOTIDE SEQUENCE [LARGE SCALE GENOMIC DNA]</scope>
    <source>
        <strain evidence="6">cv. Yunnan</strain>
        <tissue evidence="5">Vines</tissue>
    </source>
</reference>
<feature type="DNA-binding region" description="HMG box" evidence="1">
    <location>
        <begin position="288"/>
        <end position="355"/>
    </location>
</feature>
<evidence type="ECO:0000259" key="4">
    <source>
        <dbReference type="PROSITE" id="PS51011"/>
    </source>
</evidence>
<dbReference type="FunFam" id="1.10.30.10:FF:000055">
    <property type="entry name" value="High mobility group B protein 15"/>
    <property type="match status" value="1"/>
</dbReference>
<dbReference type="Proteomes" id="UP000249390">
    <property type="component" value="Unassembled WGS sequence"/>
</dbReference>
<dbReference type="SUPFAM" id="SSF47095">
    <property type="entry name" value="HMG-box"/>
    <property type="match status" value="1"/>
</dbReference>
<dbReference type="GO" id="GO:0005634">
    <property type="term" value="C:nucleus"/>
    <property type="evidence" value="ECO:0007669"/>
    <property type="project" value="UniProtKB-UniRule"/>
</dbReference>
<name>A0A328E976_9ASTE</name>